<dbReference type="RefSeq" id="WP_265220363.1">
    <property type="nucleotide sequence ID" value="NZ_JAPEUL010000011.1"/>
</dbReference>
<reference evidence="1" key="1">
    <citation type="submission" date="2022-11" db="EMBL/GenBank/DDBJ databases">
        <title>Marinomonas sp. nov., isolated from marine algae.</title>
        <authorList>
            <person name="Choi D.G."/>
            <person name="Kim J.M."/>
            <person name="Lee J.K."/>
            <person name="Baek J.H."/>
            <person name="Jeon C.O."/>
        </authorList>
    </citation>
    <scope>NUCLEOTIDE SEQUENCE</scope>
    <source>
        <strain evidence="1">KJ51-3</strain>
    </source>
</reference>
<accession>A0ABT3KKH7</accession>
<gene>
    <name evidence="1" type="ORF">ONZ52_19700</name>
</gene>
<name>A0ABT3KKH7_9GAMM</name>
<organism evidence="1 2">
    <name type="scientific">Marinomonas rhodophyticola</name>
    <dbReference type="NCBI Taxonomy" id="2992803"/>
    <lineage>
        <taxon>Bacteria</taxon>
        <taxon>Pseudomonadati</taxon>
        <taxon>Pseudomonadota</taxon>
        <taxon>Gammaproteobacteria</taxon>
        <taxon>Oceanospirillales</taxon>
        <taxon>Oceanospirillaceae</taxon>
        <taxon>Marinomonas</taxon>
    </lineage>
</organism>
<proteinExistence type="predicted"/>
<protein>
    <submittedName>
        <fullName evidence="1">Uncharacterized protein</fullName>
    </submittedName>
</protein>
<evidence type="ECO:0000313" key="2">
    <source>
        <dbReference type="Proteomes" id="UP001431181"/>
    </source>
</evidence>
<dbReference type="EMBL" id="JAPEUL010000011">
    <property type="protein sequence ID" value="MCW4631025.1"/>
    <property type="molecule type" value="Genomic_DNA"/>
</dbReference>
<comment type="caution">
    <text evidence="1">The sequence shown here is derived from an EMBL/GenBank/DDBJ whole genome shotgun (WGS) entry which is preliminary data.</text>
</comment>
<dbReference type="Proteomes" id="UP001431181">
    <property type="component" value="Unassembled WGS sequence"/>
</dbReference>
<sequence length="67" mass="8275">MIKKLLKFIYVEFFVCLKVDFLAKAFFLRFPLLKERIRRFIYKTEVREPEKIPLSQVAEKIFLEIYK</sequence>
<keyword evidence="2" id="KW-1185">Reference proteome</keyword>
<evidence type="ECO:0000313" key="1">
    <source>
        <dbReference type="EMBL" id="MCW4631025.1"/>
    </source>
</evidence>